<dbReference type="InterPro" id="IPR021910">
    <property type="entry name" value="NGX6/PGAP6/MYMK"/>
</dbReference>
<evidence type="ECO:0000256" key="7">
    <source>
        <dbReference type="SAM" id="Phobius"/>
    </source>
</evidence>
<organism evidence="8">
    <name type="scientific">Tanacetum cinerariifolium</name>
    <name type="common">Dalmatian daisy</name>
    <name type="synonym">Chrysanthemum cinerariifolium</name>
    <dbReference type="NCBI Taxonomy" id="118510"/>
    <lineage>
        <taxon>Eukaryota</taxon>
        <taxon>Viridiplantae</taxon>
        <taxon>Streptophyta</taxon>
        <taxon>Embryophyta</taxon>
        <taxon>Tracheophyta</taxon>
        <taxon>Spermatophyta</taxon>
        <taxon>Magnoliopsida</taxon>
        <taxon>eudicotyledons</taxon>
        <taxon>Gunneridae</taxon>
        <taxon>Pentapetalae</taxon>
        <taxon>asterids</taxon>
        <taxon>campanulids</taxon>
        <taxon>Asterales</taxon>
        <taxon>Asteraceae</taxon>
        <taxon>Asteroideae</taxon>
        <taxon>Anthemideae</taxon>
        <taxon>Anthemidinae</taxon>
        <taxon>Tanacetum</taxon>
    </lineage>
</organism>
<evidence type="ECO:0000256" key="4">
    <source>
        <dbReference type="ARBA" id="ARBA00022692"/>
    </source>
</evidence>
<keyword evidence="6 7" id="KW-0472">Membrane</keyword>
<feature type="transmembrane region" description="Helical" evidence="7">
    <location>
        <begin position="118"/>
        <end position="138"/>
    </location>
</feature>
<proteinExistence type="inferred from homology"/>
<comment type="caution">
    <text evidence="8">The sequence shown here is derived from an EMBL/GenBank/DDBJ whole genome shotgun (WGS) entry which is preliminary data.</text>
</comment>
<dbReference type="EMBL" id="BKCJ010399970">
    <property type="protein sequence ID" value="GFA29579.1"/>
    <property type="molecule type" value="Genomic_DNA"/>
</dbReference>
<protein>
    <submittedName>
        <fullName evidence="8">EGF-like domain-containing protein</fullName>
    </submittedName>
</protein>
<evidence type="ECO:0000256" key="1">
    <source>
        <dbReference type="ARBA" id="ARBA00004651"/>
    </source>
</evidence>
<dbReference type="PANTHER" id="PTHR14319">
    <property type="entry name" value="FIVE-SPAN TRANSMEMBRANE PROTEIN M83"/>
    <property type="match status" value="1"/>
</dbReference>
<evidence type="ECO:0000256" key="2">
    <source>
        <dbReference type="ARBA" id="ARBA00005542"/>
    </source>
</evidence>
<accession>A0A699JE47</accession>
<keyword evidence="4 7" id="KW-0812">Transmembrane</keyword>
<evidence type="ECO:0000256" key="3">
    <source>
        <dbReference type="ARBA" id="ARBA00022475"/>
    </source>
</evidence>
<evidence type="ECO:0000313" key="8">
    <source>
        <dbReference type="EMBL" id="GFA29579.1"/>
    </source>
</evidence>
<reference evidence="8" key="1">
    <citation type="journal article" date="2019" name="Sci. Rep.">
        <title>Draft genome of Tanacetum cinerariifolium, the natural source of mosquito coil.</title>
        <authorList>
            <person name="Yamashiro T."/>
            <person name="Shiraishi A."/>
            <person name="Satake H."/>
            <person name="Nakayama K."/>
        </authorList>
    </citation>
    <scope>NUCLEOTIDE SEQUENCE</scope>
</reference>
<keyword evidence="5 7" id="KW-1133">Transmembrane helix</keyword>
<dbReference type="PANTHER" id="PTHR14319:SF3">
    <property type="entry name" value="TRANSMEMBRANE PROTEIN-LIKE PROTEIN"/>
    <property type="match status" value="1"/>
</dbReference>
<dbReference type="AlphaFoldDB" id="A0A699JE47"/>
<name>A0A699JE47_TANCI</name>
<evidence type="ECO:0000256" key="6">
    <source>
        <dbReference type="ARBA" id="ARBA00023136"/>
    </source>
</evidence>
<keyword evidence="3" id="KW-1003">Cell membrane</keyword>
<dbReference type="Pfam" id="PF12036">
    <property type="entry name" value="DUF3522"/>
    <property type="match status" value="1"/>
</dbReference>
<sequence>MAGNTRQERKLPMMKLLKGQFIQLLPFLQHSWLKHEQQAIGAIRLFVGWLMEFFSCYKRGLFYAELLLNMLQRWQIKGWFPSLVKTVLKRFRWFFVLVGFVALAMAAISWSLELTESYWFWHSMWHVSIYTSSFFFLCSKVNIIDSENQGSTNTNYQLTRQDSLSRGQEQPGNEYLII</sequence>
<comment type="subcellular location">
    <subcellularLocation>
        <location evidence="1">Cell membrane</location>
        <topology evidence="1">Multi-pass membrane protein</topology>
    </subcellularLocation>
</comment>
<comment type="similarity">
    <text evidence="2">Belongs to the TMEM8 family.</text>
</comment>
<gene>
    <name evidence="8" type="ORF">Tci_601551</name>
</gene>
<feature type="transmembrane region" description="Helical" evidence="7">
    <location>
        <begin position="93"/>
        <end position="112"/>
    </location>
</feature>
<dbReference type="GO" id="GO:0005886">
    <property type="term" value="C:plasma membrane"/>
    <property type="evidence" value="ECO:0007669"/>
    <property type="project" value="UniProtKB-SubCell"/>
</dbReference>
<evidence type="ECO:0000256" key="5">
    <source>
        <dbReference type="ARBA" id="ARBA00022989"/>
    </source>
</evidence>